<feature type="binding site" evidence="7">
    <location>
        <position position="453"/>
    </location>
    <ligand>
        <name>L-aspartate</name>
        <dbReference type="ChEBI" id="CHEBI:29991"/>
    </ligand>
</feature>
<dbReference type="InterPro" id="IPR004524">
    <property type="entry name" value="Asp-tRNA-ligase_1"/>
</dbReference>
<dbReference type="InterPro" id="IPR006195">
    <property type="entry name" value="aa-tRNA-synth_II"/>
</dbReference>
<evidence type="ECO:0000256" key="7">
    <source>
        <dbReference type="HAMAP-Rule" id="MF_00044"/>
    </source>
</evidence>
<dbReference type="HAMAP" id="MF_00044">
    <property type="entry name" value="Asp_tRNA_synth_type1"/>
    <property type="match status" value="1"/>
</dbReference>
<dbReference type="PANTHER" id="PTHR22594">
    <property type="entry name" value="ASPARTYL/LYSYL-TRNA SYNTHETASE"/>
    <property type="match status" value="1"/>
</dbReference>
<evidence type="ECO:0000259" key="8">
    <source>
        <dbReference type="PROSITE" id="PS50862"/>
    </source>
</evidence>
<keyword evidence="7" id="KW-0963">Cytoplasm</keyword>
<feature type="binding site" evidence="7">
    <location>
        <position position="227"/>
    </location>
    <ligand>
        <name>L-aspartate</name>
        <dbReference type="ChEBI" id="CHEBI:29991"/>
    </ligand>
</feature>
<dbReference type="NCBIfam" id="NF001750">
    <property type="entry name" value="PRK00476.1"/>
    <property type="match status" value="1"/>
</dbReference>
<comment type="catalytic activity">
    <reaction evidence="7">
        <text>tRNA(Asx) + L-aspartate + ATP = L-aspartyl-tRNA(Asx) + AMP + diphosphate</text>
        <dbReference type="Rhea" id="RHEA:18349"/>
        <dbReference type="Rhea" id="RHEA-COMP:9710"/>
        <dbReference type="Rhea" id="RHEA-COMP:9711"/>
        <dbReference type="ChEBI" id="CHEBI:29991"/>
        <dbReference type="ChEBI" id="CHEBI:30616"/>
        <dbReference type="ChEBI" id="CHEBI:33019"/>
        <dbReference type="ChEBI" id="CHEBI:78442"/>
        <dbReference type="ChEBI" id="CHEBI:78516"/>
        <dbReference type="ChEBI" id="CHEBI:456215"/>
        <dbReference type="EC" id="6.1.1.23"/>
    </reaction>
</comment>
<keyword evidence="3 7" id="KW-0547">Nucleotide-binding</keyword>
<keyword evidence="5 7" id="KW-0648">Protein biosynthesis</keyword>
<dbReference type="InterPro" id="IPR002312">
    <property type="entry name" value="Asp/Asn-tRNA-synth_IIb"/>
</dbReference>
<evidence type="ECO:0000256" key="5">
    <source>
        <dbReference type="ARBA" id="ARBA00022917"/>
    </source>
</evidence>
<keyword evidence="2 7" id="KW-0436">Ligase</keyword>
<dbReference type="Gene3D" id="3.30.1360.30">
    <property type="entry name" value="GAD-like domain"/>
    <property type="match status" value="1"/>
</dbReference>
<feature type="binding site" evidence="7">
    <location>
        <begin position="227"/>
        <end position="229"/>
    </location>
    <ligand>
        <name>ATP</name>
        <dbReference type="ChEBI" id="CHEBI:30616"/>
    </ligand>
</feature>
<proteinExistence type="inferred from homology"/>
<feature type="site" description="Important for tRNA non-discrimination" evidence="7">
    <location>
        <position position="38"/>
    </location>
</feature>
<dbReference type="SUPFAM" id="SSF50249">
    <property type="entry name" value="Nucleic acid-binding proteins"/>
    <property type="match status" value="1"/>
</dbReference>
<dbReference type="GO" id="GO:0004815">
    <property type="term" value="F:aspartate-tRNA ligase activity"/>
    <property type="evidence" value="ECO:0007669"/>
    <property type="project" value="UniProtKB-EC"/>
</dbReference>
<dbReference type="SUPFAM" id="SSF55681">
    <property type="entry name" value="Class II aaRS and biotin synthetases"/>
    <property type="match status" value="1"/>
</dbReference>
<feature type="binding site" evidence="7">
    <location>
        <position position="181"/>
    </location>
    <ligand>
        <name>L-aspartate</name>
        <dbReference type="ChEBI" id="CHEBI:29991"/>
    </ligand>
</feature>
<protein>
    <recommendedName>
        <fullName evidence="7">Aspartate--tRNA(Asp/Asn) ligase</fullName>
        <ecNumber evidence="7">6.1.1.23</ecNumber>
    </recommendedName>
    <alternativeName>
        <fullName evidence="7">Aspartyl-tRNA synthetase</fullName>
        <shortName evidence="7">AspRS</shortName>
    </alternativeName>
    <alternativeName>
        <fullName evidence="7">Non-discriminating aspartyl-tRNA synthetase</fullName>
        <shortName evidence="7">ND-AspRS</shortName>
    </alternativeName>
</protein>
<accession>A0ABV6YNK9</accession>
<dbReference type="PRINTS" id="PR01042">
    <property type="entry name" value="TRNASYNTHASP"/>
</dbReference>
<dbReference type="PROSITE" id="PS50862">
    <property type="entry name" value="AA_TRNA_LIGASE_II"/>
    <property type="match status" value="1"/>
</dbReference>
<feature type="binding site" evidence="7">
    <location>
        <position position="236"/>
    </location>
    <ligand>
        <name>ATP</name>
        <dbReference type="ChEBI" id="CHEBI:30616"/>
    </ligand>
</feature>
<evidence type="ECO:0000256" key="1">
    <source>
        <dbReference type="ARBA" id="ARBA00006303"/>
    </source>
</evidence>
<dbReference type="InterPro" id="IPR045864">
    <property type="entry name" value="aa-tRNA-synth_II/BPL/LPL"/>
</dbReference>
<dbReference type="InterPro" id="IPR012340">
    <property type="entry name" value="NA-bd_OB-fold"/>
</dbReference>
<dbReference type="InterPro" id="IPR004364">
    <property type="entry name" value="Aa-tRNA-synt_II"/>
</dbReference>
<dbReference type="InterPro" id="IPR004365">
    <property type="entry name" value="NA-bd_OB_tRNA"/>
</dbReference>
<evidence type="ECO:0000256" key="6">
    <source>
        <dbReference type="ARBA" id="ARBA00023146"/>
    </source>
</evidence>
<feature type="domain" description="Aminoacyl-transfer RNA synthetases class-II family profile" evidence="8">
    <location>
        <begin position="156"/>
        <end position="560"/>
    </location>
</feature>
<feature type="binding site" evidence="7">
    <location>
        <position position="487"/>
    </location>
    <ligand>
        <name>ATP</name>
        <dbReference type="ChEBI" id="CHEBI:30616"/>
    </ligand>
</feature>
<comment type="function">
    <text evidence="7">Aspartyl-tRNA synthetase with relaxed tRNA specificity since it is able to aspartylate not only its cognate tRNA(Asp) but also tRNA(Asn). Reaction proceeds in two steps: L-aspartate is first activated by ATP to form Asp-AMP and then transferred to the acceptor end of tRNA(Asp/Asn).</text>
</comment>
<dbReference type="SUPFAM" id="SSF55261">
    <property type="entry name" value="GAD domain-like"/>
    <property type="match status" value="1"/>
</dbReference>
<sequence>MGESMAGLKRTHTCGELTASAVGNKVTLMGWVHRRRDHGGVVFIDLRDRYGLTQVVFKPENEEVMEKARLLKQEFVVAVAGTVGARPDDMVNRDLKTGEIEVNVDTLRILNESRTPPFVIEDEAQALEDLRFKYRYLDLRNRVLKENIMLRHRATAAAREHLNSLDFLEIETPLLVKRTPEGARDFLVPSRLNPGTFYALPQSPQLYKQILMVSGFDRYFQLARCMRDEDLRADRQPEHTQIDLEMSFIEEEDVYAVVEGLVRHVLKKAIDVDVEIPFQRMTYDESMAKYGTDKPDLRFGLEIKEITDIVAGSTSDMLKGAAAKGGAFAIGSVEGAALSRKQVDALEEAAKKLGAAGLARGKLSADGTSSGIFRFFDEESQKKLREMFGLEGDGLVLIVAGDRQISLKSLGAVRLNLAETCELVRRGEFRFVWITEFPLFEWDAALDAWTPAHHMFSMPLEADMEYLESDPGRVRARLYDLAVNGVELGSGSIRNHVRAVQERVMKVIGLDEKEAERRFGFLLEAFGYGAPPHGGMALGMDRIAMVLAGKDNIRDFIAFPKTTSGASLMDDCPSAVDDRDLKDLFIKLDLPKKD</sequence>
<gene>
    <name evidence="7 9" type="primary">aspS</name>
    <name evidence="9" type="ORF">ACFL2Z_01915</name>
</gene>
<dbReference type="CDD" id="cd00777">
    <property type="entry name" value="AspRS_core"/>
    <property type="match status" value="1"/>
</dbReference>
<feature type="region of interest" description="Aspartate" evidence="7">
    <location>
        <begin position="205"/>
        <end position="208"/>
    </location>
</feature>
<dbReference type="InterPro" id="IPR004115">
    <property type="entry name" value="GAD-like_sf"/>
</dbReference>
<dbReference type="CDD" id="cd04317">
    <property type="entry name" value="EcAspRS_like_N"/>
    <property type="match status" value="1"/>
</dbReference>
<evidence type="ECO:0000313" key="9">
    <source>
        <dbReference type="EMBL" id="MFC1799652.1"/>
    </source>
</evidence>
<dbReference type="EMBL" id="JBHPEI010000019">
    <property type="protein sequence ID" value="MFC1799652.1"/>
    <property type="molecule type" value="Genomic_DNA"/>
</dbReference>
<dbReference type="InterPro" id="IPR047089">
    <property type="entry name" value="Asp-tRNA-ligase_1_N"/>
</dbReference>
<dbReference type="InterPro" id="IPR029351">
    <property type="entry name" value="GAD_dom"/>
</dbReference>
<keyword evidence="4 7" id="KW-0067">ATP-binding</keyword>
<dbReference type="Gene3D" id="3.30.930.10">
    <property type="entry name" value="Bira Bifunctional Protein, Domain 2"/>
    <property type="match status" value="1"/>
</dbReference>
<name>A0ABV6YNK9_UNCEI</name>
<dbReference type="NCBIfam" id="TIGR00459">
    <property type="entry name" value="aspS_bact"/>
    <property type="match status" value="1"/>
</dbReference>
<dbReference type="EC" id="6.1.1.23" evidence="7"/>
<dbReference type="Pfam" id="PF00152">
    <property type="entry name" value="tRNA-synt_2"/>
    <property type="match status" value="1"/>
</dbReference>
<comment type="caution">
    <text evidence="9">The sequence shown here is derived from an EMBL/GenBank/DDBJ whole genome shotgun (WGS) entry which is preliminary data.</text>
</comment>
<comment type="subcellular location">
    <subcellularLocation>
        <location evidence="7">Cytoplasm</location>
    </subcellularLocation>
</comment>
<evidence type="ECO:0000256" key="3">
    <source>
        <dbReference type="ARBA" id="ARBA00022741"/>
    </source>
</evidence>
<dbReference type="Pfam" id="PF02938">
    <property type="entry name" value="GAD"/>
    <property type="match status" value="1"/>
</dbReference>
<dbReference type="Pfam" id="PF01336">
    <property type="entry name" value="tRNA_anti-codon"/>
    <property type="match status" value="1"/>
</dbReference>
<evidence type="ECO:0000313" key="10">
    <source>
        <dbReference type="Proteomes" id="UP001594288"/>
    </source>
</evidence>
<evidence type="ECO:0000256" key="2">
    <source>
        <dbReference type="ARBA" id="ARBA00022598"/>
    </source>
</evidence>
<evidence type="ECO:0000256" key="4">
    <source>
        <dbReference type="ARBA" id="ARBA00022840"/>
    </source>
</evidence>
<keyword evidence="6 7" id="KW-0030">Aminoacyl-tRNA synthetase</keyword>
<dbReference type="PANTHER" id="PTHR22594:SF5">
    <property type="entry name" value="ASPARTATE--TRNA LIGASE, MITOCHONDRIAL"/>
    <property type="match status" value="1"/>
</dbReference>
<keyword evidence="10" id="KW-1185">Reference proteome</keyword>
<feature type="binding site" evidence="7">
    <location>
        <begin position="539"/>
        <end position="542"/>
    </location>
    <ligand>
        <name>ATP</name>
        <dbReference type="ChEBI" id="CHEBI:30616"/>
    </ligand>
</feature>
<dbReference type="Gene3D" id="2.40.50.140">
    <property type="entry name" value="Nucleic acid-binding proteins"/>
    <property type="match status" value="1"/>
</dbReference>
<organism evidence="9 10">
    <name type="scientific">Eiseniibacteriota bacterium</name>
    <dbReference type="NCBI Taxonomy" id="2212470"/>
    <lineage>
        <taxon>Bacteria</taxon>
        <taxon>Candidatus Eiseniibacteriota</taxon>
    </lineage>
</organism>
<dbReference type="InterPro" id="IPR047090">
    <property type="entry name" value="AspRS_core"/>
</dbReference>
<comment type="caution">
    <text evidence="7">Lacks conserved residue(s) required for the propagation of feature annotation.</text>
</comment>
<reference evidence="9 10" key="1">
    <citation type="submission" date="2024-09" db="EMBL/GenBank/DDBJ databases">
        <authorList>
            <person name="D'Angelo T."/>
        </authorList>
    </citation>
    <scope>NUCLEOTIDE SEQUENCE [LARGE SCALE GENOMIC DNA]</scope>
    <source>
        <strain evidence="9">SAG AM-311-F02</strain>
    </source>
</reference>
<dbReference type="Proteomes" id="UP001594288">
    <property type="component" value="Unassembled WGS sequence"/>
</dbReference>
<comment type="similarity">
    <text evidence="1 7">Belongs to the class-II aminoacyl-tRNA synthetase family. Type 1 subfamily.</text>
</comment>
<feature type="binding site" evidence="7">
    <location>
        <position position="494"/>
    </location>
    <ligand>
        <name>L-aspartate</name>
        <dbReference type="ChEBI" id="CHEBI:29991"/>
    </ligand>
</feature>
<comment type="subunit">
    <text evidence="7">Homodimer.</text>
</comment>